<dbReference type="Pfam" id="PF05199">
    <property type="entry name" value="GMC_oxred_C"/>
    <property type="match status" value="1"/>
</dbReference>
<dbReference type="SUPFAM" id="SSF51905">
    <property type="entry name" value="FAD/NAD(P)-binding domain"/>
    <property type="match status" value="1"/>
</dbReference>
<dbReference type="InterPro" id="IPR000172">
    <property type="entry name" value="GMC_OxRdtase_N"/>
</dbReference>
<evidence type="ECO:0000313" key="9">
    <source>
        <dbReference type="Proteomes" id="UP000183760"/>
    </source>
</evidence>
<keyword evidence="4" id="KW-0560">Oxidoreductase</keyword>
<name>A0A511TC71_MYXFU</name>
<evidence type="ECO:0000313" key="10">
    <source>
        <dbReference type="Proteomes" id="UP000321514"/>
    </source>
</evidence>
<accession>A0A511TC71</accession>
<organism evidence="7 10">
    <name type="scientific">Myxococcus fulvus</name>
    <dbReference type="NCBI Taxonomy" id="33"/>
    <lineage>
        <taxon>Bacteria</taxon>
        <taxon>Pseudomonadati</taxon>
        <taxon>Myxococcota</taxon>
        <taxon>Myxococcia</taxon>
        <taxon>Myxococcales</taxon>
        <taxon>Cystobacterineae</taxon>
        <taxon>Myxococcaceae</taxon>
        <taxon>Myxococcus</taxon>
    </lineage>
</organism>
<dbReference type="GO" id="GO:0016614">
    <property type="term" value="F:oxidoreductase activity, acting on CH-OH group of donors"/>
    <property type="evidence" value="ECO:0007669"/>
    <property type="project" value="InterPro"/>
</dbReference>
<dbReference type="Pfam" id="PF00732">
    <property type="entry name" value="GMC_oxred_N"/>
    <property type="match status" value="1"/>
</dbReference>
<feature type="domain" description="Glucose-methanol-choline oxidoreductase C-terminal" evidence="6">
    <location>
        <begin position="372"/>
        <end position="505"/>
    </location>
</feature>
<dbReference type="OrthoDB" id="337582at2"/>
<evidence type="ECO:0000256" key="1">
    <source>
        <dbReference type="ARBA" id="ARBA00010790"/>
    </source>
</evidence>
<dbReference type="AlphaFoldDB" id="A0A511TC71"/>
<gene>
    <name evidence="7" type="ORF">MFU01_60690</name>
    <name evidence="8" type="ORF">SAMN05443572_102151</name>
</gene>
<evidence type="ECO:0000256" key="2">
    <source>
        <dbReference type="ARBA" id="ARBA00022630"/>
    </source>
</evidence>
<evidence type="ECO:0000259" key="5">
    <source>
        <dbReference type="Pfam" id="PF00732"/>
    </source>
</evidence>
<sequence>MTGRIWTGDELTEDSTLTCDVCVVGSGAGGGVLGLELARRGLDVVMLEEGGYHTRRDFDLKEAKAYATFYQEGGNRATDDLSIGIYQGRTVGGGTAVNWCACFRTPPEILEHWRDAHGVKGLDAATLAPHWDWLEERLNIRDWPIEQANRNNRILWDGLGALGYGRGTVKRNVRACASLGACGLGCPTDAKQSTLVTLIPEAVERGMRLYANVSARRLETKGGRVTAVHGDILDPKTNRPTGKKLTVKAKVTAVCGGAINSPGLLLRSGLTGRGRVGKRLFLHPVVVSNARFRERVEAYSGAPLTVYSRQFIDRGQGKMGWLLEVPPLLPLLSAVALNGFGAGHQDLMAGLPHANALISICLDGVQPGDEGGTVALRGAGEYSRFKVDYPLTPLHWEAFREALKVAARIQFAAGAEMVLSPHSKPVVMRSEQDIPLLDDAPYAPLECSVLSAHQMGGCAMGGSPETSVVDSTLRYWDSDNLFVVDGSVFPTALGVNPMESILGVAHWGSQHVAAAVSGSA</sequence>
<proteinExistence type="inferred from homology"/>
<dbReference type="EMBL" id="FOIB01000002">
    <property type="protein sequence ID" value="SET40210.1"/>
    <property type="molecule type" value="Genomic_DNA"/>
</dbReference>
<keyword evidence="3" id="KW-0274">FAD</keyword>
<dbReference type="STRING" id="1334629.MFUL124B02_32055"/>
<evidence type="ECO:0000256" key="4">
    <source>
        <dbReference type="ARBA" id="ARBA00023002"/>
    </source>
</evidence>
<reference evidence="8 9" key="1">
    <citation type="submission" date="2016-10" db="EMBL/GenBank/DDBJ databases">
        <authorList>
            <person name="Varghese N."/>
            <person name="Submissions S."/>
        </authorList>
    </citation>
    <scope>NUCLEOTIDE SEQUENCE [LARGE SCALE GENOMIC DNA]</scope>
    <source>
        <strain evidence="8 9">DSM 16525</strain>
    </source>
</reference>
<comment type="caution">
    <text evidence="7">The sequence shown here is derived from an EMBL/GenBank/DDBJ whole genome shotgun (WGS) entry which is preliminary data.</text>
</comment>
<comment type="similarity">
    <text evidence="1">Belongs to the GMC oxidoreductase family.</text>
</comment>
<dbReference type="EMBL" id="BJXR01000043">
    <property type="protein sequence ID" value="GEN11032.1"/>
    <property type="molecule type" value="Genomic_DNA"/>
</dbReference>
<dbReference type="Proteomes" id="UP000183760">
    <property type="component" value="Unassembled WGS sequence"/>
</dbReference>
<dbReference type="Gene3D" id="3.50.50.60">
    <property type="entry name" value="FAD/NAD(P)-binding domain"/>
    <property type="match status" value="2"/>
</dbReference>
<evidence type="ECO:0000259" key="6">
    <source>
        <dbReference type="Pfam" id="PF05199"/>
    </source>
</evidence>
<dbReference type="InterPro" id="IPR036188">
    <property type="entry name" value="FAD/NAD-bd_sf"/>
</dbReference>
<evidence type="ECO:0000313" key="7">
    <source>
        <dbReference type="EMBL" id="GEN11032.1"/>
    </source>
</evidence>
<dbReference type="PANTHER" id="PTHR46056">
    <property type="entry name" value="LONG-CHAIN-ALCOHOL OXIDASE"/>
    <property type="match status" value="1"/>
</dbReference>
<dbReference type="Proteomes" id="UP000321514">
    <property type="component" value="Unassembled WGS sequence"/>
</dbReference>
<reference evidence="7 10" key="2">
    <citation type="submission" date="2019-07" db="EMBL/GenBank/DDBJ databases">
        <title>Whole genome shotgun sequence of Myxococcus fulvus NBRC 100333.</title>
        <authorList>
            <person name="Hosoyama A."/>
            <person name="Uohara A."/>
            <person name="Ohji S."/>
            <person name="Ichikawa N."/>
        </authorList>
    </citation>
    <scope>NUCLEOTIDE SEQUENCE [LARGE SCALE GENOMIC DNA]</scope>
    <source>
        <strain evidence="7 10">NBRC 100333</strain>
    </source>
</reference>
<keyword evidence="2" id="KW-0285">Flavoprotein</keyword>
<dbReference type="RefSeq" id="WP_083559680.1">
    <property type="nucleotide sequence ID" value="NZ_BJXR01000043.1"/>
</dbReference>
<dbReference type="PANTHER" id="PTHR46056:SF12">
    <property type="entry name" value="LONG-CHAIN-ALCOHOL OXIDASE"/>
    <property type="match status" value="1"/>
</dbReference>
<dbReference type="InterPro" id="IPR007867">
    <property type="entry name" value="GMC_OxRtase_C"/>
</dbReference>
<feature type="domain" description="Glucose-methanol-choline oxidoreductase N-terminal" evidence="5">
    <location>
        <begin position="67"/>
        <end position="285"/>
    </location>
</feature>
<dbReference type="GO" id="GO:0050660">
    <property type="term" value="F:flavin adenine dinucleotide binding"/>
    <property type="evidence" value="ECO:0007669"/>
    <property type="project" value="InterPro"/>
</dbReference>
<protein>
    <submittedName>
        <fullName evidence="8">Choline dehydrogenase</fullName>
    </submittedName>
    <submittedName>
        <fullName evidence="7">GMC family oxidoreductase</fullName>
    </submittedName>
</protein>
<keyword evidence="9" id="KW-1185">Reference proteome</keyword>
<evidence type="ECO:0000256" key="3">
    <source>
        <dbReference type="ARBA" id="ARBA00022827"/>
    </source>
</evidence>
<evidence type="ECO:0000313" key="8">
    <source>
        <dbReference type="EMBL" id="SET40210.1"/>
    </source>
</evidence>